<dbReference type="PANTHER" id="PTHR43649:SF12">
    <property type="entry name" value="DIACETYLCHITOBIOSE BINDING PROTEIN DASA"/>
    <property type="match status" value="1"/>
</dbReference>
<dbReference type="Proteomes" id="UP000612456">
    <property type="component" value="Unassembled WGS sequence"/>
</dbReference>
<dbReference type="PANTHER" id="PTHR43649">
    <property type="entry name" value="ARABINOSE-BINDING PROTEIN-RELATED"/>
    <property type="match status" value="1"/>
</dbReference>
<dbReference type="RefSeq" id="WP_188994310.1">
    <property type="nucleotide sequence ID" value="NZ_BMHP01000003.1"/>
</dbReference>
<dbReference type="SUPFAM" id="SSF53850">
    <property type="entry name" value="Periplasmic binding protein-like II"/>
    <property type="match status" value="1"/>
</dbReference>
<gene>
    <name evidence="1" type="ORF">GCM10010911_40550</name>
</gene>
<dbReference type="EMBL" id="BMHP01000003">
    <property type="protein sequence ID" value="GGD78402.1"/>
    <property type="molecule type" value="Genomic_DNA"/>
</dbReference>
<reference evidence="1" key="2">
    <citation type="submission" date="2020-09" db="EMBL/GenBank/DDBJ databases">
        <authorList>
            <person name="Sun Q."/>
            <person name="Zhou Y."/>
        </authorList>
    </citation>
    <scope>NUCLEOTIDE SEQUENCE</scope>
    <source>
        <strain evidence="1">CGMCC 1.15178</strain>
    </source>
</reference>
<organism evidence="1 2">
    <name type="scientific">Paenibacillus nasutitermitis</name>
    <dbReference type="NCBI Taxonomy" id="1652958"/>
    <lineage>
        <taxon>Bacteria</taxon>
        <taxon>Bacillati</taxon>
        <taxon>Bacillota</taxon>
        <taxon>Bacilli</taxon>
        <taxon>Bacillales</taxon>
        <taxon>Paenibacillaceae</taxon>
        <taxon>Paenibacillus</taxon>
    </lineage>
</organism>
<dbReference type="PROSITE" id="PS51257">
    <property type="entry name" value="PROKAR_LIPOPROTEIN"/>
    <property type="match status" value="1"/>
</dbReference>
<dbReference type="InterPro" id="IPR050490">
    <property type="entry name" value="Bact_solute-bd_prot1"/>
</dbReference>
<proteinExistence type="predicted"/>
<sequence length="443" mass="48853">MKERGRLQVVALVVVMIVVLLAGCAKSNENDAPETTNQAEPSGAAAEQIELEFWTINLKKNFEGYITENLIQAYEKEHPNIKIKWVDVPGAEMTKKVITSLSGDHVPDIVNETTQGLSQLVQYDAVTPISDLYTDSSTFSPYIQGMMDGVTYNNKVMALPWYNGGPLVGFINTELYQKAGLDPSKPATTYDELFAYGKQIHEKLPNVYGSNDLPLIPVLKTEGLPILSEDKKKALFNSPEHVAFVEKFVQAYKDGAIAPDAANANNRLLQQTMDNELIAQSGSSQPFVINNWEKNAPNIMPKIQVVPTVTGKTGMIPISDFQLFFVPKKSKHPKEAADFALFVTSAQKQLEFCKLVAIFPSTSETLKDAYFTDVQGDTLKDLTRKVQIESLDKLSLGNLGVTNENDLNAEYLQEIQAALFGSKTTQQALDDAVAYWDAALAKS</sequence>
<evidence type="ECO:0000313" key="1">
    <source>
        <dbReference type="EMBL" id="GGD78402.1"/>
    </source>
</evidence>
<dbReference type="Gene3D" id="3.40.190.10">
    <property type="entry name" value="Periplasmic binding protein-like II"/>
    <property type="match status" value="1"/>
</dbReference>
<dbReference type="InterPro" id="IPR006059">
    <property type="entry name" value="SBP"/>
</dbReference>
<accession>A0A916Z6K8</accession>
<keyword evidence="2" id="KW-1185">Reference proteome</keyword>
<reference evidence="1" key="1">
    <citation type="journal article" date="2014" name="Int. J. Syst. Evol. Microbiol.">
        <title>Complete genome sequence of Corynebacterium casei LMG S-19264T (=DSM 44701T), isolated from a smear-ripened cheese.</title>
        <authorList>
            <consortium name="US DOE Joint Genome Institute (JGI-PGF)"/>
            <person name="Walter F."/>
            <person name="Albersmeier A."/>
            <person name="Kalinowski J."/>
            <person name="Ruckert C."/>
        </authorList>
    </citation>
    <scope>NUCLEOTIDE SEQUENCE</scope>
    <source>
        <strain evidence="1">CGMCC 1.15178</strain>
    </source>
</reference>
<evidence type="ECO:0000313" key="2">
    <source>
        <dbReference type="Proteomes" id="UP000612456"/>
    </source>
</evidence>
<dbReference type="AlphaFoldDB" id="A0A916Z6K8"/>
<dbReference type="Pfam" id="PF13416">
    <property type="entry name" value="SBP_bac_8"/>
    <property type="match status" value="1"/>
</dbReference>
<comment type="caution">
    <text evidence="1">The sequence shown here is derived from an EMBL/GenBank/DDBJ whole genome shotgun (WGS) entry which is preliminary data.</text>
</comment>
<protein>
    <submittedName>
        <fullName evidence="1">Sugar ABC transporter substrate-binding protein</fullName>
    </submittedName>
</protein>
<name>A0A916Z6K8_9BACL</name>